<dbReference type="GO" id="GO:0008168">
    <property type="term" value="F:methyltransferase activity"/>
    <property type="evidence" value="ECO:0007669"/>
    <property type="project" value="UniProtKB-KW"/>
</dbReference>
<dbReference type="InterPro" id="IPR036388">
    <property type="entry name" value="WH-like_DNA-bd_sf"/>
</dbReference>
<keyword evidence="1" id="KW-0489">Methyltransferase</keyword>
<dbReference type="SUPFAM" id="SSF46785">
    <property type="entry name" value="Winged helix' DNA-binding domain"/>
    <property type="match status" value="1"/>
</dbReference>
<dbReference type="Gene3D" id="1.10.10.10">
    <property type="entry name" value="Winged helix-like DNA-binding domain superfamily/Winged helix DNA-binding domain"/>
    <property type="match status" value="1"/>
</dbReference>
<sequence>KTGNSNNISQYYFNFGFFLGKYSTCELEVFDLLLQSQKPMSAVEVAQKLGTSEDGVERLLDLLVAIDSVDVEVVQGTAFYSSTDVANLYLAKTSPKSLHDRDFLQKKYYSKISVSLCVEMIKSDSKPLTLGSMFCFRSEEEMLKFMGQLSIFLTSRPYVILRCFAEDPSSTVTVLDLPAVVQTAQQHFTQQDDTICFQEGSNHIHAHLRHLLFNLGLVL</sequence>
<accession>A0A8C2I0J6</accession>
<dbReference type="InterPro" id="IPR036390">
    <property type="entry name" value="WH_DNA-bd_sf"/>
</dbReference>
<dbReference type="AlphaFoldDB" id="A0A8C2I0J6"/>
<evidence type="ECO:0000313" key="5">
    <source>
        <dbReference type="Ensembl" id="ENSCCRP00020072357.1"/>
    </source>
</evidence>
<reference evidence="5" key="1">
    <citation type="submission" date="2025-08" db="UniProtKB">
        <authorList>
            <consortium name="Ensembl"/>
        </authorList>
    </citation>
    <scope>IDENTIFICATION</scope>
</reference>
<dbReference type="InterPro" id="IPR012967">
    <property type="entry name" value="COMT_dimerisation"/>
</dbReference>
<organism evidence="5 6">
    <name type="scientific">Cyprinus carpio</name>
    <name type="common">Common carp</name>
    <dbReference type="NCBI Taxonomy" id="7962"/>
    <lineage>
        <taxon>Eukaryota</taxon>
        <taxon>Metazoa</taxon>
        <taxon>Chordata</taxon>
        <taxon>Craniata</taxon>
        <taxon>Vertebrata</taxon>
        <taxon>Euteleostomi</taxon>
        <taxon>Actinopterygii</taxon>
        <taxon>Neopterygii</taxon>
        <taxon>Teleostei</taxon>
        <taxon>Ostariophysi</taxon>
        <taxon>Cypriniformes</taxon>
        <taxon>Cyprinidae</taxon>
        <taxon>Cyprininae</taxon>
        <taxon>Cyprinus</taxon>
    </lineage>
</organism>
<dbReference type="GO" id="GO:0046983">
    <property type="term" value="F:protein dimerization activity"/>
    <property type="evidence" value="ECO:0007669"/>
    <property type="project" value="InterPro"/>
</dbReference>
<proteinExistence type="predicted"/>
<protein>
    <submittedName>
        <fullName evidence="5">Acetylserotonin O-methyltransferase 2</fullName>
    </submittedName>
</protein>
<evidence type="ECO:0000313" key="6">
    <source>
        <dbReference type="Proteomes" id="UP000694701"/>
    </source>
</evidence>
<dbReference type="GO" id="GO:0032259">
    <property type="term" value="P:methylation"/>
    <property type="evidence" value="ECO:0007669"/>
    <property type="project" value="UniProtKB-KW"/>
</dbReference>
<evidence type="ECO:0000256" key="1">
    <source>
        <dbReference type="ARBA" id="ARBA00022603"/>
    </source>
</evidence>
<name>A0A8C2I0J6_CYPCA</name>
<feature type="domain" description="O-methyltransferase dimerisation" evidence="4">
    <location>
        <begin position="23"/>
        <end position="91"/>
    </location>
</feature>
<evidence type="ECO:0000256" key="2">
    <source>
        <dbReference type="ARBA" id="ARBA00022679"/>
    </source>
</evidence>
<keyword evidence="3" id="KW-0949">S-adenosyl-L-methionine</keyword>
<dbReference type="Proteomes" id="UP000694701">
    <property type="component" value="Unplaced"/>
</dbReference>
<dbReference type="Ensembl" id="ENSCCRT00020079456.1">
    <property type="protein sequence ID" value="ENSCCRP00020072357.1"/>
    <property type="gene ID" value="ENSCCRG00020033819.1"/>
</dbReference>
<dbReference type="Pfam" id="PF08100">
    <property type="entry name" value="Dimerisation"/>
    <property type="match status" value="1"/>
</dbReference>
<dbReference type="FunFam" id="1.10.10.10:FF:000358">
    <property type="entry name" value="Acetylserotonin O-methyltransferase"/>
    <property type="match status" value="1"/>
</dbReference>
<keyword evidence="2" id="KW-0808">Transferase</keyword>
<evidence type="ECO:0000259" key="4">
    <source>
        <dbReference type="Pfam" id="PF08100"/>
    </source>
</evidence>
<evidence type="ECO:0000256" key="3">
    <source>
        <dbReference type="ARBA" id="ARBA00022691"/>
    </source>
</evidence>